<feature type="binding site" evidence="15">
    <location>
        <position position="490"/>
    </location>
    <ligand>
        <name>Zn(2+)</name>
        <dbReference type="ChEBI" id="CHEBI:29105"/>
        <note>catalytic</note>
    </ligand>
</feature>
<evidence type="ECO:0000313" key="20">
    <source>
        <dbReference type="EMBL" id="XCH09961.1"/>
    </source>
</evidence>
<dbReference type="InterPro" id="IPR011546">
    <property type="entry name" value="Pept_M41_FtsH_extracell"/>
</dbReference>
<feature type="region of interest" description="Disordered" evidence="18">
    <location>
        <begin position="662"/>
        <end position="701"/>
    </location>
</feature>
<dbReference type="InterPro" id="IPR003960">
    <property type="entry name" value="ATPase_AAA_CS"/>
</dbReference>
<keyword evidence="4 15" id="KW-0645">Protease</keyword>
<dbReference type="EC" id="3.4.24.-" evidence="15"/>
<keyword evidence="11 15" id="KW-1133">Transmembrane helix</keyword>
<keyword evidence="5 15" id="KW-0812">Transmembrane</keyword>
<comment type="cofactor">
    <cofactor evidence="15">
        <name>Zn(2+)</name>
        <dbReference type="ChEBI" id="CHEBI:29105"/>
    </cofactor>
    <text evidence="15">Binds 1 zinc ion per subunit.</text>
</comment>
<dbReference type="SUPFAM" id="SSF52540">
    <property type="entry name" value="P-loop containing nucleoside triphosphate hydrolases"/>
    <property type="match status" value="1"/>
</dbReference>
<keyword evidence="7 15" id="KW-0547">Nucleotide-binding</keyword>
<dbReference type="HAMAP" id="MF_01458">
    <property type="entry name" value="FtsH"/>
    <property type="match status" value="1"/>
</dbReference>
<evidence type="ECO:0000256" key="7">
    <source>
        <dbReference type="ARBA" id="ARBA00022741"/>
    </source>
</evidence>
<dbReference type="RefSeq" id="WP_353710634.1">
    <property type="nucleotide sequence ID" value="NZ_CP159279.1"/>
</dbReference>
<comment type="similarity">
    <text evidence="14 15">In the central section; belongs to the AAA ATPase family.</text>
</comment>
<dbReference type="FunFam" id="1.10.8.60:FF:000001">
    <property type="entry name" value="ATP-dependent zinc metalloprotease FtsH"/>
    <property type="match status" value="1"/>
</dbReference>
<feature type="transmembrane region" description="Helical" evidence="15">
    <location>
        <begin position="178"/>
        <end position="199"/>
    </location>
</feature>
<evidence type="ECO:0000256" key="1">
    <source>
        <dbReference type="ARBA" id="ARBA00004370"/>
    </source>
</evidence>
<evidence type="ECO:0000256" key="10">
    <source>
        <dbReference type="ARBA" id="ARBA00022840"/>
    </source>
</evidence>
<dbReference type="PANTHER" id="PTHR23076:SF97">
    <property type="entry name" value="ATP-DEPENDENT ZINC METALLOPROTEASE YME1L1"/>
    <property type="match status" value="1"/>
</dbReference>
<keyword evidence="9 15" id="KW-0862">Zinc</keyword>
<evidence type="ECO:0000256" key="3">
    <source>
        <dbReference type="ARBA" id="ARBA00022475"/>
    </source>
</evidence>
<dbReference type="GO" id="GO:0005886">
    <property type="term" value="C:plasma membrane"/>
    <property type="evidence" value="ECO:0007669"/>
    <property type="project" value="UniProtKB-SubCell"/>
</dbReference>
<keyword evidence="12 15" id="KW-0482">Metalloprotease</keyword>
<evidence type="ECO:0000256" key="17">
    <source>
        <dbReference type="SAM" id="Coils"/>
    </source>
</evidence>
<dbReference type="PANTHER" id="PTHR23076">
    <property type="entry name" value="METALLOPROTEASE M41 FTSH"/>
    <property type="match status" value="1"/>
</dbReference>
<dbReference type="Gene3D" id="1.10.8.60">
    <property type="match status" value="1"/>
</dbReference>
<evidence type="ECO:0000256" key="11">
    <source>
        <dbReference type="ARBA" id="ARBA00022989"/>
    </source>
</evidence>
<dbReference type="GO" id="GO:0004176">
    <property type="term" value="F:ATP-dependent peptidase activity"/>
    <property type="evidence" value="ECO:0007669"/>
    <property type="project" value="InterPro"/>
</dbReference>
<dbReference type="CDD" id="cd19501">
    <property type="entry name" value="RecA-like_FtsH"/>
    <property type="match status" value="1"/>
</dbReference>
<evidence type="ECO:0000256" key="12">
    <source>
        <dbReference type="ARBA" id="ARBA00023049"/>
    </source>
</evidence>
<dbReference type="Pfam" id="PF00004">
    <property type="entry name" value="AAA"/>
    <property type="match status" value="1"/>
</dbReference>
<sequence>MPGKVPFQTEEVEVCRAMPDRSPVVDQKTEADGRPGSGAGAGAVPWRTEGLPGGESGAGSPKGSRGWGAWQKWALWATLLYVAVFAALSIQDQSARPQPVPYTEFKAQVASNNVSEIFARGNTIEGTLRQERPLPGATANYQQFTTERPAFAADDLLGVLERNKVAVRATPAIQERGLLLNLLLSVAPIGLLVLFYLWLLKRQSGLFGMGGGKKFQPVDPGKIRVTFKDVAGIDEVEAEISEVVDYLKAPDKYRLIGAKPPKGVLLSGPPGTGKTLLARATAGEAGVPFFHASSSEFVEMIVGVGASRVRELFQAARDAAPSIIFIDEIDAIGRKRSGSLAVGGHDEREQTLNQILTEMDGFSSSEGVVVLAATNRPDVLDPALLRPGRFDRSITVHAPDQKGRAQILQVHSRTVRLGQDTDLDALSRITPGMTGAELANLINEAALLAVKREHSAVSHRDLLDALEKVQLGTVRNVVMPAEERRRTAFHESGHALLGMLEPGADPVRKISIIPRGRSLGVTLSTPDTDRYGYDEHYLKGRIVGALGGMAAEELVFGVVTTGAESDLETSTHLARMMVGRWGMSERIGPVQVLPEEGDPRTAGVSEGMLDAVADEVRTLVAECYQRARTLLQDNRRRLDSLAERLLEAETLDEQEIYAAAGIERTGTPDGAEPRRHMPDAGLPASGPGTQGSGAGAAARQS</sequence>
<keyword evidence="17" id="KW-0175">Coiled coil</keyword>
<evidence type="ECO:0000256" key="6">
    <source>
        <dbReference type="ARBA" id="ARBA00022723"/>
    </source>
</evidence>
<feature type="transmembrane region" description="Helical" evidence="15">
    <location>
        <begin position="73"/>
        <end position="90"/>
    </location>
</feature>
<feature type="coiled-coil region" evidence="17">
    <location>
        <begin position="624"/>
        <end position="651"/>
    </location>
</feature>
<evidence type="ECO:0000256" key="13">
    <source>
        <dbReference type="ARBA" id="ARBA00023136"/>
    </source>
</evidence>
<evidence type="ECO:0000256" key="18">
    <source>
        <dbReference type="SAM" id="MobiDB-lite"/>
    </source>
</evidence>
<feature type="binding site" evidence="15">
    <location>
        <position position="494"/>
    </location>
    <ligand>
        <name>Zn(2+)</name>
        <dbReference type="ChEBI" id="CHEBI:29105"/>
        <note>catalytic</note>
    </ligand>
</feature>
<dbReference type="InterPro" id="IPR041569">
    <property type="entry name" value="AAA_lid_3"/>
</dbReference>
<dbReference type="GO" id="GO:0004222">
    <property type="term" value="F:metalloendopeptidase activity"/>
    <property type="evidence" value="ECO:0007669"/>
    <property type="project" value="InterPro"/>
</dbReference>
<dbReference type="Pfam" id="PF06480">
    <property type="entry name" value="FtsH_ext"/>
    <property type="match status" value="1"/>
</dbReference>
<dbReference type="PROSITE" id="PS00674">
    <property type="entry name" value="AAA"/>
    <property type="match status" value="1"/>
</dbReference>
<evidence type="ECO:0000256" key="9">
    <source>
        <dbReference type="ARBA" id="ARBA00022833"/>
    </source>
</evidence>
<evidence type="ECO:0000256" key="5">
    <source>
        <dbReference type="ARBA" id="ARBA00022692"/>
    </source>
</evidence>
<feature type="domain" description="AAA+ ATPase" evidence="19">
    <location>
        <begin position="260"/>
        <end position="400"/>
    </location>
</feature>
<dbReference type="Pfam" id="PF01434">
    <property type="entry name" value="Peptidase_M41"/>
    <property type="match status" value="1"/>
</dbReference>
<keyword evidence="10 15" id="KW-0067">ATP-binding</keyword>
<dbReference type="Pfam" id="PF17862">
    <property type="entry name" value="AAA_lid_3"/>
    <property type="match status" value="1"/>
</dbReference>
<evidence type="ECO:0000259" key="19">
    <source>
        <dbReference type="SMART" id="SM00382"/>
    </source>
</evidence>
<reference evidence="20" key="1">
    <citation type="submission" date="2024-06" db="EMBL/GenBank/DDBJ databases">
        <title>Biodegradation of dimethachlon by Arthrobacter sp. K5: mechanistic insights and ecological implications.</title>
        <authorList>
            <person name="Hu S."/>
            <person name="Lu P."/>
        </authorList>
    </citation>
    <scope>NUCLEOTIDE SEQUENCE</scope>
    <source>
        <strain evidence="20">K5</strain>
    </source>
</reference>
<evidence type="ECO:0000256" key="14">
    <source>
        <dbReference type="ARBA" id="ARBA00061570"/>
    </source>
</evidence>
<dbReference type="Gene3D" id="3.30.720.210">
    <property type="match status" value="1"/>
</dbReference>
<dbReference type="SUPFAM" id="SSF140990">
    <property type="entry name" value="FtsH protease domain-like"/>
    <property type="match status" value="1"/>
</dbReference>
<comment type="similarity">
    <text evidence="16">Belongs to the AAA ATPase family.</text>
</comment>
<protein>
    <recommendedName>
        <fullName evidence="15">ATP-dependent zinc metalloprotease FtsH</fullName>
        <ecNumber evidence="15">3.4.24.-</ecNumber>
    </recommendedName>
</protein>
<feature type="binding site" evidence="15">
    <location>
        <begin position="268"/>
        <end position="275"/>
    </location>
    <ligand>
        <name>ATP</name>
        <dbReference type="ChEBI" id="CHEBI:30616"/>
    </ligand>
</feature>
<dbReference type="GO" id="GO:0030163">
    <property type="term" value="P:protein catabolic process"/>
    <property type="evidence" value="ECO:0007669"/>
    <property type="project" value="UniProtKB-UniRule"/>
</dbReference>
<dbReference type="InterPro" id="IPR005936">
    <property type="entry name" value="FtsH"/>
</dbReference>
<feature type="binding site" evidence="15">
    <location>
        <position position="566"/>
    </location>
    <ligand>
        <name>Zn(2+)</name>
        <dbReference type="ChEBI" id="CHEBI:29105"/>
        <note>catalytic</note>
    </ligand>
</feature>
<name>A0AAU8EMC0_9MICC</name>
<dbReference type="NCBIfam" id="TIGR01241">
    <property type="entry name" value="FtsH_fam"/>
    <property type="match status" value="1"/>
</dbReference>
<feature type="active site" evidence="15">
    <location>
        <position position="491"/>
    </location>
</feature>
<dbReference type="FunFam" id="3.40.50.300:FF:000001">
    <property type="entry name" value="ATP-dependent zinc metalloprotease FtsH"/>
    <property type="match status" value="1"/>
</dbReference>
<evidence type="ECO:0000256" key="8">
    <source>
        <dbReference type="ARBA" id="ARBA00022801"/>
    </source>
</evidence>
<dbReference type="SMART" id="SM00382">
    <property type="entry name" value="AAA"/>
    <property type="match status" value="1"/>
</dbReference>
<evidence type="ECO:0000256" key="4">
    <source>
        <dbReference type="ARBA" id="ARBA00022670"/>
    </source>
</evidence>
<organism evidence="20">
    <name type="scientific">Arthrobacter sp. K5</name>
    <dbReference type="NCBI Taxonomy" id="2839623"/>
    <lineage>
        <taxon>Bacteria</taxon>
        <taxon>Bacillati</taxon>
        <taxon>Actinomycetota</taxon>
        <taxon>Actinomycetes</taxon>
        <taxon>Micrococcales</taxon>
        <taxon>Micrococcaceae</taxon>
        <taxon>Arthrobacter</taxon>
    </lineage>
</organism>
<keyword evidence="13 15" id="KW-0472">Membrane</keyword>
<evidence type="ECO:0000256" key="16">
    <source>
        <dbReference type="RuleBase" id="RU003651"/>
    </source>
</evidence>
<dbReference type="GO" id="GO:0006508">
    <property type="term" value="P:proteolysis"/>
    <property type="evidence" value="ECO:0007669"/>
    <property type="project" value="UniProtKB-KW"/>
</dbReference>
<gene>
    <name evidence="15 20" type="primary">ftsH</name>
    <name evidence="20" type="ORF">ABRP34_14020</name>
</gene>
<dbReference type="InterPro" id="IPR037219">
    <property type="entry name" value="Peptidase_M41-like"/>
</dbReference>
<comment type="subunit">
    <text evidence="15">Homohexamer.</text>
</comment>
<dbReference type="Gene3D" id="3.40.50.300">
    <property type="entry name" value="P-loop containing nucleotide triphosphate hydrolases"/>
    <property type="match status" value="1"/>
</dbReference>
<accession>A0AAU8EMC0</accession>
<dbReference type="InterPro" id="IPR003593">
    <property type="entry name" value="AAA+_ATPase"/>
</dbReference>
<comment type="subcellular location">
    <subcellularLocation>
        <location evidence="15">Cell membrane</location>
        <topology evidence="15">Multi-pass membrane protein</topology>
        <orientation evidence="15">Cytoplasmic side</orientation>
    </subcellularLocation>
    <subcellularLocation>
        <location evidence="1">Membrane</location>
    </subcellularLocation>
</comment>
<dbReference type="GO" id="GO:0005524">
    <property type="term" value="F:ATP binding"/>
    <property type="evidence" value="ECO:0007669"/>
    <property type="project" value="UniProtKB-UniRule"/>
</dbReference>
<proteinExistence type="inferred from homology"/>
<dbReference type="FunFam" id="1.20.58.760:FF:000001">
    <property type="entry name" value="ATP-dependent zinc metalloprotease FtsH"/>
    <property type="match status" value="1"/>
</dbReference>
<keyword evidence="6 15" id="KW-0479">Metal-binding</keyword>
<dbReference type="Gene3D" id="1.20.58.760">
    <property type="entry name" value="Peptidase M41"/>
    <property type="match status" value="1"/>
</dbReference>
<dbReference type="AlphaFoldDB" id="A0AAU8EMC0"/>
<comment type="similarity">
    <text evidence="2 15">In the C-terminal section; belongs to the peptidase M41 family.</text>
</comment>
<dbReference type="EMBL" id="CP159279">
    <property type="protein sequence ID" value="XCH09961.1"/>
    <property type="molecule type" value="Genomic_DNA"/>
</dbReference>
<keyword evidence="8 15" id="KW-0378">Hydrolase</keyword>
<comment type="function">
    <text evidence="15">Acts as a processive, ATP-dependent zinc metallopeptidase for both cytoplasmic and membrane proteins. Plays a role in the quality control of integral membrane proteins.</text>
</comment>
<keyword evidence="3 15" id="KW-1003">Cell membrane</keyword>
<evidence type="ECO:0000256" key="2">
    <source>
        <dbReference type="ARBA" id="ARBA00010044"/>
    </source>
</evidence>
<evidence type="ECO:0000256" key="15">
    <source>
        <dbReference type="HAMAP-Rule" id="MF_01458"/>
    </source>
</evidence>
<dbReference type="InterPro" id="IPR027417">
    <property type="entry name" value="P-loop_NTPase"/>
</dbReference>
<dbReference type="GO" id="GO:0016887">
    <property type="term" value="F:ATP hydrolysis activity"/>
    <property type="evidence" value="ECO:0007669"/>
    <property type="project" value="UniProtKB-UniRule"/>
</dbReference>
<dbReference type="InterPro" id="IPR003959">
    <property type="entry name" value="ATPase_AAA_core"/>
</dbReference>
<dbReference type="InterPro" id="IPR000642">
    <property type="entry name" value="Peptidase_M41"/>
</dbReference>
<feature type="region of interest" description="Disordered" evidence="18">
    <location>
        <begin position="16"/>
        <end position="64"/>
    </location>
</feature>
<dbReference type="GO" id="GO:0008270">
    <property type="term" value="F:zinc ion binding"/>
    <property type="evidence" value="ECO:0007669"/>
    <property type="project" value="UniProtKB-UniRule"/>
</dbReference>